<name>A0AAV0HY07_9ROSI</name>
<proteinExistence type="predicted"/>
<dbReference type="SUPFAM" id="SSF53098">
    <property type="entry name" value="Ribonuclease H-like"/>
    <property type="match status" value="1"/>
</dbReference>
<accession>A0AAV0HY07</accession>
<dbReference type="InterPro" id="IPR053151">
    <property type="entry name" value="RNase_H-like"/>
</dbReference>
<feature type="non-terminal residue" evidence="2">
    <location>
        <position position="1"/>
    </location>
</feature>
<organism evidence="2 3">
    <name type="scientific">Linum tenue</name>
    <dbReference type="NCBI Taxonomy" id="586396"/>
    <lineage>
        <taxon>Eukaryota</taxon>
        <taxon>Viridiplantae</taxon>
        <taxon>Streptophyta</taxon>
        <taxon>Embryophyta</taxon>
        <taxon>Tracheophyta</taxon>
        <taxon>Spermatophyta</taxon>
        <taxon>Magnoliopsida</taxon>
        <taxon>eudicotyledons</taxon>
        <taxon>Gunneridae</taxon>
        <taxon>Pentapetalae</taxon>
        <taxon>rosids</taxon>
        <taxon>fabids</taxon>
        <taxon>Malpighiales</taxon>
        <taxon>Linaceae</taxon>
        <taxon>Linum</taxon>
    </lineage>
</organism>
<keyword evidence="3" id="KW-1185">Reference proteome</keyword>
<evidence type="ECO:0000313" key="3">
    <source>
        <dbReference type="Proteomes" id="UP001154282"/>
    </source>
</evidence>
<comment type="caution">
    <text evidence="2">The sequence shown here is derived from an EMBL/GenBank/DDBJ whole genome shotgun (WGS) entry which is preliminary data.</text>
</comment>
<dbReference type="AlphaFoldDB" id="A0AAV0HY07"/>
<dbReference type="InterPro" id="IPR002156">
    <property type="entry name" value="RNaseH_domain"/>
</dbReference>
<dbReference type="PANTHER" id="PTHR47723">
    <property type="entry name" value="OS05G0353850 PROTEIN"/>
    <property type="match status" value="1"/>
</dbReference>
<evidence type="ECO:0000313" key="2">
    <source>
        <dbReference type="EMBL" id="CAI0390211.1"/>
    </source>
</evidence>
<protein>
    <recommendedName>
        <fullName evidence="1">RNase H type-1 domain-containing protein</fullName>
    </recommendedName>
</protein>
<dbReference type="InterPro" id="IPR036397">
    <property type="entry name" value="RNaseH_sf"/>
</dbReference>
<sequence>IAVNSDGSVQQSTSIAAAGGLLRNHLGKCVVAFLANLGTYTITRAEMVGAITGLEMAWTSGYRKVSLRLDSTTAITILTARDNRSNIYYNLTRRFRELMERKWEVKISHSYRECNKAADYLANKAHSFTLGTHYFGISYSGLNFLILYDRMGIAQNHFI</sequence>
<dbReference type="InterPro" id="IPR044730">
    <property type="entry name" value="RNase_H-like_dom_plant"/>
</dbReference>
<dbReference type="EMBL" id="CAMGYJ010000003">
    <property type="protein sequence ID" value="CAI0390211.1"/>
    <property type="molecule type" value="Genomic_DNA"/>
</dbReference>
<evidence type="ECO:0000259" key="1">
    <source>
        <dbReference type="PROSITE" id="PS50879"/>
    </source>
</evidence>
<dbReference type="PROSITE" id="PS50879">
    <property type="entry name" value="RNASE_H_1"/>
    <property type="match status" value="1"/>
</dbReference>
<feature type="domain" description="RNase H type-1" evidence="1">
    <location>
        <begin position="1"/>
        <end position="127"/>
    </location>
</feature>
<reference evidence="2" key="1">
    <citation type="submission" date="2022-08" db="EMBL/GenBank/DDBJ databases">
        <authorList>
            <person name="Gutierrez-Valencia J."/>
        </authorList>
    </citation>
    <scope>NUCLEOTIDE SEQUENCE</scope>
</reference>
<dbReference type="GO" id="GO:0003676">
    <property type="term" value="F:nucleic acid binding"/>
    <property type="evidence" value="ECO:0007669"/>
    <property type="project" value="InterPro"/>
</dbReference>
<dbReference type="PANTHER" id="PTHR47723:SF13">
    <property type="entry name" value="PUTATIVE-RELATED"/>
    <property type="match status" value="1"/>
</dbReference>
<dbReference type="Proteomes" id="UP001154282">
    <property type="component" value="Unassembled WGS sequence"/>
</dbReference>
<dbReference type="InterPro" id="IPR012337">
    <property type="entry name" value="RNaseH-like_sf"/>
</dbReference>
<gene>
    <name evidence="2" type="ORF">LITE_LOCUS6655</name>
</gene>
<dbReference type="CDD" id="cd06222">
    <property type="entry name" value="RNase_H_like"/>
    <property type="match status" value="1"/>
</dbReference>
<dbReference type="GO" id="GO:0004523">
    <property type="term" value="F:RNA-DNA hybrid ribonuclease activity"/>
    <property type="evidence" value="ECO:0007669"/>
    <property type="project" value="InterPro"/>
</dbReference>
<dbReference type="Gene3D" id="3.30.420.10">
    <property type="entry name" value="Ribonuclease H-like superfamily/Ribonuclease H"/>
    <property type="match status" value="1"/>
</dbReference>
<dbReference type="Pfam" id="PF13456">
    <property type="entry name" value="RVT_3"/>
    <property type="match status" value="1"/>
</dbReference>